<gene>
    <name evidence="2" type="ORF">TAO_0173</name>
</gene>
<dbReference type="OrthoDB" id="9801056at2"/>
<dbReference type="SUPFAM" id="SSF51735">
    <property type="entry name" value="NAD(P)-binding Rossmann-fold domains"/>
    <property type="match status" value="1"/>
</dbReference>
<dbReference type="KEGG" id="ntt:TAO_0173"/>
<evidence type="ECO:0000313" key="2">
    <source>
        <dbReference type="EMBL" id="BAW79543.1"/>
    </source>
</evidence>
<evidence type="ECO:0000313" key="3">
    <source>
        <dbReference type="Proteomes" id="UP000243679"/>
    </source>
</evidence>
<dbReference type="Proteomes" id="UP000243679">
    <property type="component" value="Chromosome"/>
</dbReference>
<dbReference type="GO" id="GO:0004029">
    <property type="term" value="F:aldehyde dehydrogenase (NAD+) activity"/>
    <property type="evidence" value="ECO:0007669"/>
    <property type="project" value="TreeGrafter"/>
</dbReference>
<dbReference type="Gene3D" id="3.40.50.720">
    <property type="entry name" value="NAD(P)-binding Rossmann-like Domain"/>
    <property type="match status" value="1"/>
</dbReference>
<dbReference type="InterPro" id="IPR036291">
    <property type="entry name" value="NAD(P)-bd_dom_sf"/>
</dbReference>
<evidence type="ECO:0000259" key="1">
    <source>
        <dbReference type="Pfam" id="PF01370"/>
    </source>
</evidence>
<organism evidence="2 3">
    <name type="scientific">Candidatus Nitrosoglobus terrae</name>
    <dbReference type="NCBI Taxonomy" id="1630141"/>
    <lineage>
        <taxon>Bacteria</taxon>
        <taxon>Pseudomonadati</taxon>
        <taxon>Pseudomonadota</taxon>
        <taxon>Gammaproteobacteria</taxon>
        <taxon>Chromatiales</taxon>
        <taxon>Chromatiaceae</taxon>
        <taxon>Candidatus Nitrosoglobus</taxon>
    </lineage>
</organism>
<dbReference type="PANTHER" id="PTHR48079:SF6">
    <property type="entry name" value="NAD(P)-BINDING DOMAIN-CONTAINING PROTEIN-RELATED"/>
    <property type="match status" value="1"/>
</dbReference>
<dbReference type="AlphaFoldDB" id="A0A1Q2SKA8"/>
<protein>
    <submittedName>
        <fullName evidence="2">NAD-dependent epimerase/dehydratase</fullName>
    </submittedName>
</protein>
<dbReference type="EMBL" id="AP014836">
    <property type="protein sequence ID" value="BAW79543.1"/>
    <property type="molecule type" value="Genomic_DNA"/>
</dbReference>
<dbReference type="RefSeq" id="WP_096526195.1">
    <property type="nucleotide sequence ID" value="NZ_AP014836.1"/>
</dbReference>
<feature type="domain" description="NAD-dependent epimerase/dehydratase" evidence="1">
    <location>
        <begin position="4"/>
        <end position="230"/>
    </location>
</feature>
<name>A0A1Q2SKA8_9GAMM</name>
<reference evidence="2 3" key="1">
    <citation type="journal article" date="2017" name="ISME J.">
        <title>An acid-tolerant ammonia-oxidizing ?-proteobacterium from soil.</title>
        <authorList>
            <person name="Hayatsu M."/>
            <person name="Tago K."/>
            <person name="Uchiyama I."/>
            <person name="Toyoda A."/>
            <person name="Wang Y."/>
            <person name="Shimomura Y."/>
            <person name="Okubo T."/>
            <person name="Kurisu F."/>
            <person name="Hirono Y."/>
            <person name="Nonaka K."/>
            <person name="Akiyama H."/>
            <person name="Itoh T."/>
            <person name="Takami H."/>
        </authorList>
    </citation>
    <scope>NUCLEOTIDE SEQUENCE [LARGE SCALE GENOMIC DNA]</scope>
    <source>
        <strain evidence="2 3">TAO100</strain>
    </source>
</reference>
<dbReference type="GO" id="GO:0005737">
    <property type="term" value="C:cytoplasm"/>
    <property type="evidence" value="ECO:0007669"/>
    <property type="project" value="TreeGrafter"/>
</dbReference>
<dbReference type="InterPro" id="IPR051783">
    <property type="entry name" value="NAD(P)-dependent_oxidoreduct"/>
</dbReference>
<dbReference type="InterPro" id="IPR001509">
    <property type="entry name" value="Epimerase_deHydtase"/>
</dbReference>
<dbReference type="Pfam" id="PF01370">
    <property type="entry name" value="Epimerase"/>
    <property type="match status" value="1"/>
</dbReference>
<accession>A0A1Q2SKA8</accession>
<keyword evidence="3" id="KW-1185">Reference proteome</keyword>
<sequence>MKLLITGATGFIGQRLVATLLSRSVSIRVLVRSTDKAKAIWSDSSLEMFQGDLAIPQLPEDVCEGVDTIFHLASGSFAEDDKTGEAERLHQKLIVEGTRELLRLAIKTGVKRFIFISSVKAMGEGTESCLNELSLAAPKTAYGRAKLSAEQIVLESGRAYNMHVCNLRLPMVYGGDSKGNLPRMAMAVARGWFPPLSEAGNRRSMVHVEDVVQAMLLAVENHQAHGQTYIVTDDYIYSSRQMYLLICQALDRSIPPWVFPIWILRVSAKIGDLAGSILKRKMPLDSKVLYKITGSAWYSCAKIKKELGYNPQYSLVTALPEILEILGLPNSSRKSQTSS</sequence>
<proteinExistence type="predicted"/>
<dbReference type="PANTHER" id="PTHR48079">
    <property type="entry name" value="PROTEIN YEEZ"/>
    <property type="match status" value="1"/>
</dbReference>